<organism evidence="2 3">
    <name type="scientific">Trichinella spiralis</name>
    <name type="common">Trichina worm</name>
    <dbReference type="NCBI Taxonomy" id="6334"/>
    <lineage>
        <taxon>Eukaryota</taxon>
        <taxon>Metazoa</taxon>
        <taxon>Ecdysozoa</taxon>
        <taxon>Nematoda</taxon>
        <taxon>Enoplea</taxon>
        <taxon>Dorylaimia</taxon>
        <taxon>Trichinellida</taxon>
        <taxon>Trichinellidae</taxon>
        <taxon>Trichinella</taxon>
    </lineage>
</organism>
<accession>A0A0V1C0J4</accession>
<feature type="compositionally biased region" description="Basic residues" evidence="1">
    <location>
        <begin position="1"/>
        <end position="18"/>
    </location>
</feature>
<evidence type="ECO:0000313" key="3">
    <source>
        <dbReference type="Proteomes" id="UP000054776"/>
    </source>
</evidence>
<sequence>MIYPVRTRKKGQQSRRKPNGGYDRAEEPGGRHKPSSPSDDCDNSPDGVTNEPARETGSLHKQHKCCRLTIREREMYLLM</sequence>
<dbReference type="EMBL" id="JYDH01000003">
    <property type="protein sequence ID" value="KRY42526.1"/>
    <property type="molecule type" value="Genomic_DNA"/>
</dbReference>
<evidence type="ECO:0000256" key="1">
    <source>
        <dbReference type="SAM" id="MobiDB-lite"/>
    </source>
</evidence>
<dbReference type="InParanoid" id="A0A0V1C0J4"/>
<proteinExistence type="predicted"/>
<dbReference type="AlphaFoldDB" id="A0A0V1C0J4"/>
<dbReference type="Proteomes" id="UP000054776">
    <property type="component" value="Unassembled WGS sequence"/>
</dbReference>
<name>A0A0V1C0J4_TRISP</name>
<protein>
    <submittedName>
        <fullName evidence="2">Uncharacterized protein</fullName>
    </submittedName>
</protein>
<gene>
    <name evidence="2" type="ORF">T01_11451</name>
</gene>
<feature type="region of interest" description="Disordered" evidence="1">
    <location>
        <begin position="1"/>
        <end position="63"/>
    </location>
</feature>
<keyword evidence="3" id="KW-1185">Reference proteome</keyword>
<comment type="caution">
    <text evidence="2">The sequence shown here is derived from an EMBL/GenBank/DDBJ whole genome shotgun (WGS) entry which is preliminary data.</text>
</comment>
<evidence type="ECO:0000313" key="2">
    <source>
        <dbReference type="EMBL" id="KRY42526.1"/>
    </source>
</evidence>
<dbReference type="OrthoDB" id="10631847at2759"/>
<reference evidence="2 3" key="1">
    <citation type="submission" date="2015-01" db="EMBL/GenBank/DDBJ databases">
        <title>Evolution of Trichinella species and genotypes.</title>
        <authorList>
            <person name="Korhonen P.K."/>
            <person name="Edoardo P."/>
            <person name="Giuseppe L.R."/>
            <person name="Gasser R.B."/>
        </authorList>
    </citation>
    <scope>NUCLEOTIDE SEQUENCE [LARGE SCALE GENOMIC DNA]</scope>
    <source>
        <strain evidence="2">ISS3</strain>
    </source>
</reference>